<keyword evidence="1" id="KW-0175">Coiled coil</keyword>
<comment type="caution">
    <text evidence="2">The sequence shown here is derived from an EMBL/GenBank/DDBJ whole genome shotgun (WGS) entry which is preliminary data.</text>
</comment>
<feature type="coiled-coil region" evidence="1">
    <location>
        <begin position="33"/>
        <end position="60"/>
    </location>
</feature>
<accession>A0A955RJ41</accession>
<reference evidence="2" key="1">
    <citation type="submission" date="2020-04" db="EMBL/GenBank/DDBJ databases">
        <authorList>
            <person name="Zhang T."/>
        </authorList>
    </citation>
    <scope>NUCLEOTIDE SEQUENCE</scope>
    <source>
        <strain evidence="2">HKST-UBA14</strain>
    </source>
</reference>
<sequence>MESDIQQIKNDLSDFRRAWNDFSRDFPSIKNDVQNVNDELQKLGRSIENIETRIEAIQKELGVDRGGELSQQIVRIESKIDERDRQITQIMRDLNSVKRIVKNNDLVMKDMRKKVRKVNRNVDELESELVQ</sequence>
<dbReference type="EMBL" id="JAGQLK010000018">
    <property type="protein sequence ID" value="MCA9382995.1"/>
    <property type="molecule type" value="Genomic_DNA"/>
</dbReference>
<organism evidence="2 3">
    <name type="scientific">Candidatus Dojkabacteria bacterium</name>
    <dbReference type="NCBI Taxonomy" id="2099670"/>
    <lineage>
        <taxon>Bacteria</taxon>
        <taxon>Candidatus Dojkabacteria</taxon>
    </lineage>
</organism>
<evidence type="ECO:0000313" key="2">
    <source>
        <dbReference type="EMBL" id="MCA9382995.1"/>
    </source>
</evidence>
<reference evidence="2" key="2">
    <citation type="journal article" date="2021" name="Microbiome">
        <title>Successional dynamics and alternative stable states in a saline activated sludge microbial community over 9 years.</title>
        <authorList>
            <person name="Wang Y."/>
            <person name="Ye J."/>
            <person name="Ju F."/>
            <person name="Liu L."/>
            <person name="Boyd J.A."/>
            <person name="Deng Y."/>
            <person name="Parks D.H."/>
            <person name="Jiang X."/>
            <person name="Yin X."/>
            <person name="Woodcroft B.J."/>
            <person name="Tyson G.W."/>
            <person name="Hugenholtz P."/>
            <person name="Polz M.F."/>
            <person name="Zhang T."/>
        </authorList>
    </citation>
    <scope>NUCLEOTIDE SEQUENCE</scope>
    <source>
        <strain evidence="2">HKST-UBA14</strain>
    </source>
</reference>
<name>A0A955RJ41_9BACT</name>
<proteinExistence type="predicted"/>
<dbReference type="SUPFAM" id="SSF57997">
    <property type="entry name" value="Tropomyosin"/>
    <property type="match status" value="1"/>
</dbReference>
<dbReference type="Gene3D" id="1.10.287.950">
    <property type="entry name" value="Methyl-accepting chemotaxis protein"/>
    <property type="match status" value="1"/>
</dbReference>
<dbReference type="AlphaFoldDB" id="A0A955RJ41"/>
<dbReference type="Proteomes" id="UP000783287">
    <property type="component" value="Unassembled WGS sequence"/>
</dbReference>
<evidence type="ECO:0000256" key="1">
    <source>
        <dbReference type="SAM" id="Coils"/>
    </source>
</evidence>
<evidence type="ECO:0000313" key="3">
    <source>
        <dbReference type="Proteomes" id="UP000783287"/>
    </source>
</evidence>
<gene>
    <name evidence="2" type="ORF">KC909_01390</name>
</gene>
<protein>
    <submittedName>
        <fullName evidence="2">Uncharacterized protein</fullName>
    </submittedName>
</protein>